<keyword evidence="3" id="KW-1185">Reference proteome</keyword>
<protein>
    <submittedName>
        <fullName evidence="2">Uncharacterized protein</fullName>
    </submittedName>
</protein>
<name>A0A4S2N8E9_9PEZI</name>
<feature type="compositionally biased region" description="Acidic residues" evidence="1">
    <location>
        <begin position="1"/>
        <end position="17"/>
    </location>
</feature>
<accession>A0A4S2N8E9</accession>
<organism evidence="2 3">
    <name type="scientific">Ascodesmis nigricans</name>
    <dbReference type="NCBI Taxonomy" id="341454"/>
    <lineage>
        <taxon>Eukaryota</taxon>
        <taxon>Fungi</taxon>
        <taxon>Dikarya</taxon>
        <taxon>Ascomycota</taxon>
        <taxon>Pezizomycotina</taxon>
        <taxon>Pezizomycetes</taxon>
        <taxon>Pezizales</taxon>
        <taxon>Ascodesmidaceae</taxon>
        <taxon>Ascodesmis</taxon>
    </lineage>
</organism>
<dbReference type="InParanoid" id="A0A4S2N8E9"/>
<dbReference type="EMBL" id="ML220112">
    <property type="protein sequence ID" value="TGZ85621.1"/>
    <property type="molecule type" value="Genomic_DNA"/>
</dbReference>
<gene>
    <name evidence="2" type="ORF">EX30DRAFT_28908</name>
</gene>
<dbReference type="Proteomes" id="UP000298138">
    <property type="component" value="Unassembled WGS sequence"/>
</dbReference>
<reference evidence="2 3" key="1">
    <citation type="submission" date="2019-04" db="EMBL/GenBank/DDBJ databases">
        <title>Comparative genomics and transcriptomics to analyze fruiting body development in filamentous ascomycetes.</title>
        <authorList>
            <consortium name="DOE Joint Genome Institute"/>
            <person name="Lutkenhaus R."/>
            <person name="Traeger S."/>
            <person name="Breuer J."/>
            <person name="Kuo A."/>
            <person name="Lipzen A."/>
            <person name="Pangilinan J."/>
            <person name="Dilworth D."/>
            <person name="Sandor L."/>
            <person name="Poggeler S."/>
            <person name="Barry K."/>
            <person name="Grigoriev I.V."/>
            <person name="Nowrousian M."/>
        </authorList>
    </citation>
    <scope>NUCLEOTIDE SEQUENCE [LARGE SCALE GENOMIC DNA]</scope>
    <source>
        <strain evidence="2 3">CBS 389.68</strain>
    </source>
</reference>
<feature type="compositionally biased region" description="Gly residues" evidence="1">
    <location>
        <begin position="116"/>
        <end position="126"/>
    </location>
</feature>
<dbReference type="AlphaFoldDB" id="A0A4S2N8E9"/>
<evidence type="ECO:0000256" key="1">
    <source>
        <dbReference type="SAM" id="MobiDB-lite"/>
    </source>
</evidence>
<sequence>MDPTDDNDDLFADLYGEDEPRKTEQPKPTPAPASTAPQPAPLEKKPEPLVPQAQSAVQKAVDPRQSQGQTALAAPEEPNYDDHTETQAQYSWGAPTQGAPNNQNRGGYEETSHGEGNNGYSGGDHGTGSPAIKEDGCVFTLHLASLCFISWREEGMRVRGKVSRRCPHHGTALQAVAPLAQSGPVARGAIGADYEWRSSTLYTPTDTSIGDLALEEVLRCRCSSNYEYLASTSDTNLAAAQVACIREVTKWQWIFDSGDHSSARYIAAGAFRQPHP</sequence>
<proteinExistence type="predicted"/>
<feature type="region of interest" description="Disordered" evidence="1">
    <location>
        <begin position="1"/>
        <end position="127"/>
    </location>
</feature>
<evidence type="ECO:0000313" key="3">
    <source>
        <dbReference type="Proteomes" id="UP000298138"/>
    </source>
</evidence>
<evidence type="ECO:0000313" key="2">
    <source>
        <dbReference type="EMBL" id="TGZ85621.1"/>
    </source>
</evidence>